<dbReference type="Gene3D" id="3.30.420.10">
    <property type="entry name" value="Ribonuclease H-like superfamily/Ribonuclease H"/>
    <property type="match status" value="1"/>
</dbReference>
<dbReference type="Pfam" id="PF10108">
    <property type="entry name" value="DNA_pol_B_exo2"/>
    <property type="match status" value="1"/>
</dbReference>
<reference evidence="2" key="1">
    <citation type="submission" date="2023-07" db="EMBL/GenBank/DDBJ databases">
        <title>Genomic Encyclopedia of Type Strains, Phase IV (KMG-IV): sequencing the most valuable type-strain genomes for metagenomic binning, comparative biology and taxonomic classification.</title>
        <authorList>
            <person name="Goeker M."/>
        </authorList>
    </citation>
    <scope>NUCLEOTIDE SEQUENCE</scope>
    <source>
        <strain evidence="2">DSM 26174</strain>
    </source>
</reference>
<dbReference type="EMBL" id="JAVDQD010000001">
    <property type="protein sequence ID" value="MDR6238336.1"/>
    <property type="molecule type" value="Genomic_DNA"/>
</dbReference>
<keyword evidence="3" id="KW-1185">Reference proteome</keyword>
<accession>A0AAE3XM67</accession>
<comment type="caution">
    <text evidence="2">The sequence shown here is derived from an EMBL/GenBank/DDBJ whole genome shotgun (WGS) entry which is preliminary data.</text>
</comment>
<evidence type="ECO:0000313" key="2">
    <source>
        <dbReference type="EMBL" id="MDR6238336.1"/>
    </source>
</evidence>
<evidence type="ECO:0000259" key="1">
    <source>
        <dbReference type="Pfam" id="PF10108"/>
    </source>
</evidence>
<name>A0AAE3XM67_9BACT</name>
<dbReference type="GO" id="GO:0003676">
    <property type="term" value="F:nucleic acid binding"/>
    <property type="evidence" value="ECO:0007669"/>
    <property type="project" value="InterPro"/>
</dbReference>
<dbReference type="InterPro" id="IPR012337">
    <property type="entry name" value="RNaseH-like_sf"/>
</dbReference>
<dbReference type="RefSeq" id="WP_309937819.1">
    <property type="nucleotide sequence ID" value="NZ_AP025305.1"/>
</dbReference>
<dbReference type="SUPFAM" id="SSF53098">
    <property type="entry name" value="Ribonuclease H-like"/>
    <property type="match status" value="1"/>
</dbReference>
<protein>
    <recommendedName>
        <fullName evidence="1">Predicted 3'-5' exonuclease PolB-like domain-containing protein</fullName>
    </recommendedName>
</protein>
<sequence>MQNLNQLLFISIATIPQFENYKKLPSSSQRLWLEKSDNLKSSSSLSKEHLYRKKAGIYAEFGRIAMIALGIVKDNSLIIRTFENEDEKKLIKELFEIIDKKFNSEALKFCSHNGKEFTYPYICRRSLSNDLELPKCLMLNQYKSWNHPHFDTLDGWKFGDYKGYTSIHALANALGIPVKFVLKENETIGDVYYVHKDMNKISDHLANDISLCAQTFLKMNKLPLIDEKNIDYAKR</sequence>
<dbReference type="Proteomes" id="UP001185092">
    <property type="component" value="Unassembled WGS sequence"/>
</dbReference>
<organism evidence="2 3">
    <name type="scientific">Aureibacter tunicatorum</name>
    <dbReference type="NCBI Taxonomy" id="866807"/>
    <lineage>
        <taxon>Bacteria</taxon>
        <taxon>Pseudomonadati</taxon>
        <taxon>Bacteroidota</taxon>
        <taxon>Cytophagia</taxon>
        <taxon>Cytophagales</taxon>
        <taxon>Persicobacteraceae</taxon>
        <taxon>Aureibacter</taxon>
    </lineage>
</organism>
<feature type="domain" description="Predicted 3'-5' exonuclease PolB-like" evidence="1">
    <location>
        <begin position="63"/>
        <end position="219"/>
    </location>
</feature>
<evidence type="ECO:0000313" key="3">
    <source>
        <dbReference type="Proteomes" id="UP001185092"/>
    </source>
</evidence>
<gene>
    <name evidence="2" type="ORF">HNQ88_001312</name>
</gene>
<proteinExistence type="predicted"/>
<dbReference type="AlphaFoldDB" id="A0AAE3XM67"/>
<dbReference type="InterPro" id="IPR019288">
    <property type="entry name" value="3'-5'_exonuclease_PolB-like"/>
</dbReference>
<dbReference type="InterPro" id="IPR036397">
    <property type="entry name" value="RNaseH_sf"/>
</dbReference>